<organism evidence="2 3">
    <name type="scientific">Exiguobacterium acetylicum</name>
    <name type="common">Brevibacterium acetylicum</name>
    <dbReference type="NCBI Taxonomy" id="41170"/>
    <lineage>
        <taxon>Bacteria</taxon>
        <taxon>Bacillati</taxon>
        <taxon>Bacillota</taxon>
        <taxon>Bacilli</taxon>
        <taxon>Bacillales</taxon>
        <taxon>Bacillales Family XII. Incertae Sedis</taxon>
        <taxon>Exiguobacterium</taxon>
    </lineage>
</organism>
<keyword evidence="1" id="KW-0812">Transmembrane</keyword>
<name>A0ABX8G7M8_EXIAC</name>
<dbReference type="Proteomes" id="UP000679498">
    <property type="component" value="Chromosome"/>
</dbReference>
<dbReference type="EMBL" id="CP075897">
    <property type="protein sequence ID" value="QWB29268.1"/>
    <property type="molecule type" value="Genomic_DNA"/>
</dbReference>
<evidence type="ECO:0000313" key="3">
    <source>
        <dbReference type="Proteomes" id="UP000679498"/>
    </source>
</evidence>
<evidence type="ECO:0000313" key="2">
    <source>
        <dbReference type="EMBL" id="QWB29268.1"/>
    </source>
</evidence>
<evidence type="ECO:0000256" key="1">
    <source>
        <dbReference type="SAM" id="Phobius"/>
    </source>
</evidence>
<sequence>MNWTTIAIELGIIIGLATIICGLMFAVTIPYVTTVTTKAILSVAAILIVTLIYFSIQLDWITNPLVLVGIVVLCLLTAAVTSVMDEKHQKPDVLEEEETWHAEG</sequence>
<proteinExistence type="predicted"/>
<accession>A0ABX8G7M8</accession>
<dbReference type="GeneID" id="88812366"/>
<keyword evidence="1" id="KW-1133">Transmembrane helix</keyword>
<keyword evidence="1" id="KW-0472">Membrane</keyword>
<protein>
    <submittedName>
        <fullName evidence="2">Uncharacterized protein</fullName>
    </submittedName>
</protein>
<feature type="transmembrane region" description="Helical" evidence="1">
    <location>
        <begin position="64"/>
        <end position="84"/>
    </location>
</feature>
<reference evidence="2 3" key="1">
    <citation type="submission" date="2021-05" db="EMBL/GenBank/DDBJ databases">
        <title>Biocontrol using Exiguobacterium acetylicum SI17 against litchi downy blight caused by Peronophythora litchii.</title>
        <authorList>
            <person name="Zheng L."/>
        </authorList>
    </citation>
    <scope>NUCLEOTIDE SEQUENCE [LARGE SCALE GENOMIC DNA]</scope>
    <source>
        <strain evidence="2 3">SI17</strain>
    </source>
</reference>
<gene>
    <name evidence="2" type="ORF">KKI46_11785</name>
</gene>
<dbReference type="RefSeq" id="WP_029342268.1">
    <property type="nucleotide sequence ID" value="NZ_CP030931.1"/>
</dbReference>
<feature type="transmembrane region" description="Helical" evidence="1">
    <location>
        <begin position="6"/>
        <end position="27"/>
    </location>
</feature>
<keyword evidence="3" id="KW-1185">Reference proteome</keyword>
<feature type="transmembrane region" description="Helical" evidence="1">
    <location>
        <begin position="39"/>
        <end position="58"/>
    </location>
</feature>